<feature type="transmembrane region" description="Helical" evidence="1">
    <location>
        <begin position="209"/>
        <end position="226"/>
    </location>
</feature>
<feature type="transmembrane region" description="Helical" evidence="1">
    <location>
        <begin position="174"/>
        <end position="197"/>
    </location>
</feature>
<dbReference type="EMBL" id="JBHUKU010000011">
    <property type="protein sequence ID" value="MFD2461272.1"/>
    <property type="molecule type" value="Genomic_DNA"/>
</dbReference>
<sequence>MTSTVALRARTSIPHARLVACYAAILGTFPYLTLKISWVTGGTIGLRDPSFVDTSTMRFANLLTAGMDAAAIALAFALTYGWGRRIPAPLVLFPAWVATGLLAPIVLSSPVIGVDLLSASSSALPLEDWVWAVVYGGFTWQGVALLTAFVLYARDRWPVLTTAHARPVGPLGGLVGVASIGTAALHFAWAAGSTFALVPGRTVGLSARFLDVVVGVLTLLIVAALLTLHRGRLWPRLVVIWTGAGSMAGWGGWMLFTTVLGGPLAEGATLVQAAVYAVQVTVGVLAMAALLRRIPRTA</sequence>
<feature type="transmembrane region" description="Helical" evidence="1">
    <location>
        <begin position="90"/>
        <end position="109"/>
    </location>
</feature>
<protein>
    <submittedName>
        <fullName evidence="2">Uncharacterized protein</fullName>
    </submittedName>
</protein>
<accession>A0ABW5GK89</accession>
<evidence type="ECO:0000313" key="3">
    <source>
        <dbReference type="Proteomes" id="UP001597419"/>
    </source>
</evidence>
<keyword evidence="1" id="KW-0472">Membrane</keyword>
<dbReference type="RefSeq" id="WP_345405238.1">
    <property type="nucleotide sequence ID" value="NZ_BAABHG010000018.1"/>
</dbReference>
<dbReference type="Proteomes" id="UP001597419">
    <property type="component" value="Unassembled WGS sequence"/>
</dbReference>
<keyword evidence="1" id="KW-1133">Transmembrane helix</keyword>
<comment type="caution">
    <text evidence="2">The sequence shown here is derived from an EMBL/GenBank/DDBJ whole genome shotgun (WGS) entry which is preliminary data.</text>
</comment>
<gene>
    <name evidence="2" type="ORF">ACFSYJ_21890</name>
</gene>
<name>A0ABW5GK89_9PSEU</name>
<keyword evidence="3" id="KW-1185">Reference proteome</keyword>
<feature type="transmembrane region" description="Helical" evidence="1">
    <location>
        <begin position="59"/>
        <end position="78"/>
    </location>
</feature>
<proteinExistence type="predicted"/>
<evidence type="ECO:0000313" key="2">
    <source>
        <dbReference type="EMBL" id="MFD2461272.1"/>
    </source>
</evidence>
<feature type="transmembrane region" description="Helical" evidence="1">
    <location>
        <begin position="273"/>
        <end position="291"/>
    </location>
</feature>
<reference evidence="3" key="1">
    <citation type="journal article" date="2019" name="Int. J. Syst. Evol. Microbiol.">
        <title>The Global Catalogue of Microorganisms (GCM) 10K type strain sequencing project: providing services to taxonomists for standard genome sequencing and annotation.</title>
        <authorList>
            <consortium name="The Broad Institute Genomics Platform"/>
            <consortium name="The Broad Institute Genome Sequencing Center for Infectious Disease"/>
            <person name="Wu L."/>
            <person name="Ma J."/>
        </authorList>
    </citation>
    <scope>NUCLEOTIDE SEQUENCE [LARGE SCALE GENOMIC DNA]</scope>
    <source>
        <strain evidence="3">CGMCC 4.7643</strain>
    </source>
</reference>
<feature type="transmembrane region" description="Helical" evidence="1">
    <location>
        <begin position="18"/>
        <end position="39"/>
    </location>
</feature>
<feature type="transmembrane region" description="Helical" evidence="1">
    <location>
        <begin position="238"/>
        <end position="261"/>
    </location>
</feature>
<keyword evidence="1" id="KW-0812">Transmembrane</keyword>
<organism evidence="2 3">
    <name type="scientific">Amycolatopsis samaneae</name>
    <dbReference type="NCBI Taxonomy" id="664691"/>
    <lineage>
        <taxon>Bacteria</taxon>
        <taxon>Bacillati</taxon>
        <taxon>Actinomycetota</taxon>
        <taxon>Actinomycetes</taxon>
        <taxon>Pseudonocardiales</taxon>
        <taxon>Pseudonocardiaceae</taxon>
        <taxon>Amycolatopsis</taxon>
    </lineage>
</organism>
<evidence type="ECO:0000256" key="1">
    <source>
        <dbReference type="SAM" id="Phobius"/>
    </source>
</evidence>
<feature type="transmembrane region" description="Helical" evidence="1">
    <location>
        <begin position="129"/>
        <end position="153"/>
    </location>
</feature>